<comment type="caution">
    <text evidence="2">The sequence shown here is derived from an EMBL/GenBank/DDBJ whole genome shotgun (WGS) entry which is preliminary data.</text>
</comment>
<accession>A0A4R5NQX6</accession>
<dbReference type="RefSeq" id="WP_010619189.1">
    <property type="nucleotide sequence ID" value="NZ_PUFO01000024.1"/>
</dbReference>
<dbReference type="InterPro" id="IPR018647">
    <property type="entry name" value="SLFN_3-like_DNA/RNA_helicase"/>
</dbReference>
<protein>
    <recommendedName>
        <fullName evidence="1">GIY-YIG domain-containing protein</fullName>
    </recommendedName>
</protein>
<organism evidence="2 3">
    <name type="scientific">Secundilactobacillus malefermentans</name>
    <dbReference type="NCBI Taxonomy" id="176292"/>
    <lineage>
        <taxon>Bacteria</taxon>
        <taxon>Bacillati</taxon>
        <taxon>Bacillota</taxon>
        <taxon>Bacilli</taxon>
        <taxon>Lactobacillales</taxon>
        <taxon>Lactobacillaceae</taxon>
        <taxon>Secundilactobacillus</taxon>
    </lineage>
</organism>
<name>A0A4R5NQX6_9LACO</name>
<dbReference type="STRING" id="1122149.FD44_GL001579"/>
<dbReference type="Proteomes" id="UP000294854">
    <property type="component" value="Unassembled WGS sequence"/>
</dbReference>
<dbReference type="CDD" id="cd10439">
    <property type="entry name" value="GIY-YIG_COG3410"/>
    <property type="match status" value="1"/>
</dbReference>
<dbReference type="AlphaFoldDB" id="A0A4R5NQX6"/>
<evidence type="ECO:0000313" key="3">
    <source>
        <dbReference type="Proteomes" id="UP000294854"/>
    </source>
</evidence>
<evidence type="ECO:0000313" key="2">
    <source>
        <dbReference type="EMBL" id="TDG79334.1"/>
    </source>
</evidence>
<dbReference type="EMBL" id="PUFO01000024">
    <property type="protein sequence ID" value="TDG79334.1"/>
    <property type="molecule type" value="Genomic_DNA"/>
</dbReference>
<dbReference type="SUPFAM" id="SSF52540">
    <property type="entry name" value="P-loop containing nucleoside triphosphate hydrolases"/>
    <property type="match status" value="1"/>
</dbReference>
<dbReference type="PROSITE" id="PS50164">
    <property type="entry name" value="GIY_YIG"/>
    <property type="match status" value="1"/>
</dbReference>
<gene>
    <name evidence="2" type="ORF">C5L31_000130</name>
</gene>
<keyword evidence="3" id="KW-1185">Reference proteome</keyword>
<evidence type="ECO:0000259" key="1">
    <source>
        <dbReference type="PROSITE" id="PS50164"/>
    </source>
</evidence>
<dbReference type="Gene3D" id="3.40.50.300">
    <property type="entry name" value="P-loop containing nucleotide triphosphate hydrolases"/>
    <property type="match status" value="1"/>
</dbReference>
<feature type="domain" description="GIY-YIG" evidence="1">
    <location>
        <begin position="37"/>
        <end position="130"/>
    </location>
</feature>
<sequence>MDLKSPIVEEVKYNAHAIQSLETAVKGDEKKKELILDYPTDYIIYTKRDVKTDTYEVYVGETNDIGRRTLQHLNEDPKERPDWDRLSKKDDISMLVIGHEHFNKSLTLDIENRLMLYLGSVDSVKQLDNRRTNSQSKYFTSDEMEPLFTKIWRKLRVKNKTLFPVERVIRDSAVFKASPFHSLTKDQAYARELIMNKVTDAIGSNKIGQMIFVEGEAGSGKTVLLSSLFYLLSNIDGERPLDNYLLVNHNQQLTVYQQIAKKLGLDKENPDIVSKPTRFINNHSEDAPVDVVLIDEAHLLWTQGKQSYQGNNQLEDILKRARVVIVIFDKHQTLTTEEYWEEAEINQLRESANKQGNLVQLKNQMRMDASAQTINWIKDFVYGRKLTFLPKDDRGYDLRVMKSPEDLEKEIKKHAGSEESDEHGLSRMLATFDWEYIDKKKPKDGDEHWDVKIGEWEKPWNLQIEPDKELKLKNRGLSWAEQPQTINEIGSTYTIQGFDLNYSGVIIGPSVTYRHGKVVFNPDASFNSKATRRRTLKDNSKVRVADQLLANELNVLLTRGVHGLYIYAVDEALQQKLMEVQNERNMN</sequence>
<proteinExistence type="predicted"/>
<reference evidence="2 3" key="1">
    <citation type="journal article" date="2019" name="Appl. Microbiol. Biotechnol.">
        <title>Uncovering carbohydrate metabolism through a genotype-phenotype association study of 56 lactic acid bacteria genomes.</title>
        <authorList>
            <person name="Buron-Moles G."/>
            <person name="Chailyan A."/>
            <person name="Dolejs I."/>
            <person name="Forster J."/>
            <person name="Miks M.H."/>
        </authorList>
    </citation>
    <scope>NUCLEOTIDE SEQUENCE [LARGE SCALE GENOMIC DNA]</scope>
    <source>
        <strain evidence="2 3">ATCC 49373</strain>
    </source>
</reference>
<dbReference type="InterPro" id="IPR000305">
    <property type="entry name" value="GIY-YIG_endonuc"/>
</dbReference>
<dbReference type="InterPro" id="IPR027417">
    <property type="entry name" value="P-loop_NTPase"/>
</dbReference>
<dbReference type="Pfam" id="PF09848">
    <property type="entry name" value="SLFN-g3_helicase"/>
    <property type="match status" value="1"/>
</dbReference>